<evidence type="ECO:0000313" key="3">
    <source>
        <dbReference type="Proteomes" id="UP000325315"/>
    </source>
</evidence>
<accession>A0A5B6UKP0</accession>
<organism evidence="2 3">
    <name type="scientific">Gossypium australe</name>
    <dbReference type="NCBI Taxonomy" id="47621"/>
    <lineage>
        <taxon>Eukaryota</taxon>
        <taxon>Viridiplantae</taxon>
        <taxon>Streptophyta</taxon>
        <taxon>Embryophyta</taxon>
        <taxon>Tracheophyta</taxon>
        <taxon>Spermatophyta</taxon>
        <taxon>Magnoliopsida</taxon>
        <taxon>eudicotyledons</taxon>
        <taxon>Gunneridae</taxon>
        <taxon>Pentapetalae</taxon>
        <taxon>rosids</taxon>
        <taxon>malvids</taxon>
        <taxon>Malvales</taxon>
        <taxon>Malvaceae</taxon>
        <taxon>Malvoideae</taxon>
        <taxon>Gossypium</taxon>
    </lineage>
</organism>
<dbReference type="AlphaFoldDB" id="A0A5B6UKP0"/>
<protein>
    <submittedName>
        <fullName evidence="2">Uncharacterized protein</fullName>
    </submittedName>
</protein>
<sequence>MLCDGSILISLDQVNFAAEISLRGGELAGTAFKDYCLCLLTQTEEMVEWQVMPLREQEGGVNNEVAEGRGSSHGARVMASN</sequence>
<evidence type="ECO:0000256" key="1">
    <source>
        <dbReference type="SAM" id="MobiDB-lite"/>
    </source>
</evidence>
<reference evidence="3" key="1">
    <citation type="journal article" date="2019" name="Plant Biotechnol. J.">
        <title>Genome sequencing of the Australian wild diploid species Gossypium australe highlights disease resistance and delayed gland morphogenesis.</title>
        <authorList>
            <person name="Cai Y."/>
            <person name="Cai X."/>
            <person name="Wang Q."/>
            <person name="Wang P."/>
            <person name="Zhang Y."/>
            <person name="Cai C."/>
            <person name="Xu Y."/>
            <person name="Wang K."/>
            <person name="Zhou Z."/>
            <person name="Wang C."/>
            <person name="Geng S."/>
            <person name="Li B."/>
            <person name="Dong Q."/>
            <person name="Hou Y."/>
            <person name="Wang H."/>
            <person name="Ai P."/>
            <person name="Liu Z."/>
            <person name="Yi F."/>
            <person name="Sun M."/>
            <person name="An G."/>
            <person name="Cheng J."/>
            <person name="Zhang Y."/>
            <person name="Shi Q."/>
            <person name="Xie Y."/>
            <person name="Shi X."/>
            <person name="Chang Y."/>
            <person name="Huang F."/>
            <person name="Chen Y."/>
            <person name="Hong S."/>
            <person name="Mi L."/>
            <person name="Sun Q."/>
            <person name="Zhang L."/>
            <person name="Zhou B."/>
            <person name="Peng R."/>
            <person name="Zhang X."/>
            <person name="Liu F."/>
        </authorList>
    </citation>
    <scope>NUCLEOTIDE SEQUENCE [LARGE SCALE GENOMIC DNA]</scope>
    <source>
        <strain evidence="3">cv. PA1801</strain>
    </source>
</reference>
<dbReference type="EMBL" id="SMMG02000011">
    <property type="protein sequence ID" value="KAA3457034.1"/>
    <property type="molecule type" value="Genomic_DNA"/>
</dbReference>
<dbReference type="Proteomes" id="UP000325315">
    <property type="component" value="Unassembled WGS sequence"/>
</dbReference>
<feature type="region of interest" description="Disordered" evidence="1">
    <location>
        <begin position="60"/>
        <end position="81"/>
    </location>
</feature>
<proteinExistence type="predicted"/>
<gene>
    <name evidence="2" type="ORF">EPI10_003758</name>
</gene>
<comment type="caution">
    <text evidence="2">The sequence shown here is derived from an EMBL/GenBank/DDBJ whole genome shotgun (WGS) entry which is preliminary data.</text>
</comment>
<keyword evidence="3" id="KW-1185">Reference proteome</keyword>
<evidence type="ECO:0000313" key="2">
    <source>
        <dbReference type="EMBL" id="KAA3457034.1"/>
    </source>
</evidence>
<name>A0A5B6UKP0_9ROSI</name>